<evidence type="ECO:0000313" key="5">
    <source>
        <dbReference type="Proteomes" id="UP000002039"/>
    </source>
</evidence>
<evidence type="ECO:0000313" key="4">
    <source>
        <dbReference type="EMBL" id="EEQ92278.2"/>
    </source>
</evidence>
<feature type="repeat" description="ANK" evidence="3">
    <location>
        <begin position="30"/>
        <end position="62"/>
    </location>
</feature>
<feature type="repeat" description="ANK" evidence="3">
    <location>
        <begin position="148"/>
        <end position="180"/>
    </location>
</feature>
<dbReference type="Pfam" id="PF00023">
    <property type="entry name" value="Ank"/>
    <property type="match status" value="1"/>
</dbReference>
<keyword evidence="1" id="KW-0677">Repeat</keyword>
<dbReference type="InterPro" id="IPR036770">
    <property type="entry name" value="Ankyrin_rpt-contain_sf"/>
</dbReference>
<evidence type="ECO:0000256" key="2">
    <source>
        <dbReference type="ARBA" id="ARBA00023043"/>
    </source>
</evidence>
<dbReference type="GeneID" id="69029139"/>
<organism evidence="4 5">
    <name type="scientific">Ajellomyces dermatitidis (strain ER-3 / ATCC MYA-2586)</name>
    <name type="common">Blastomyces dermatitidis</name>
    <dbReference type="NCBI Taxonomy" id="559297"/>
    <lineage>
        <taxon>Eukaryota</taxon>
        <taxon>Fungi</taxon>
        <taxon>Dikarya</taxon>
        <taxon>Ascomycota</taxon>
        <taxon>Pezizomycotina</taxon>
        <taxon>Eurotiomycetes</taxon>
        <taxon>Eurotiomycetidae</taxon>
        <taxon>Onygenales</taxon>
        <taxon>Ajellomycetaceae</taxon>
        <taxon>Blastomyces</taxon>
    </lineage>
</organism>
<dbReference type="InterPro" id="IPR002110">
    <property type="entry name" value="Ankyrin_rpt"/>
</dbReference>
<accession>A0ABP2F5G4</accession>
<dbReference type="EMBL" id="EQ999980">
    <property type="protein sequence ID" value="EEQ92278.2"/>
    <property type="molecule type" value="Genomic_DNA"/>
</dbReference>
<dbReference type="SMART" id="SM00248">
    <property type="entry name" value="ANK"/>
    <property type="match status" value="10"/>
</dbReference>
<feature type="repeat" description="ANK" evidence="3">
    <location>
        <begin position="382"/>
        <end position="412"/>
    </location>
</feature>
<dbReference type="Pfam" id="PF13637">
    <property type="entry name" value="Ank_4"/>
    <property type="match status" value="1"/>
</dbReference>
<feature type="repeat" description="ANK" evidence="3">
    <location>
        <begin position="281"/>
        <end position="313"/>
    </location>
</feature>
<keyword evidence="5" id="KW-1185">Reference proteome</keyword>
<dbReference type="RefSeq" id="XP_045278639.1">
    <property type="nucleotide sequence ID" value="XM_045423193.1"/>
</dbReference>
<sequence>MDMVAARGDMEMARLLVDAGVAVSQGDSPFGRSSIHYAAAGGHKEMVEFLMKEGADISTIDVHRRTVLFNTTVPDIYDSTSGSVIAIPAPSGGNAEVVKLFASLGVDPSLLDVRGMSILHALCEKGYTTELKALLDSGVVDIAIQHLAGFTALHHAVYSGHREVVDILLAAGAELNVIDSNGRSLVHVGAIAGQHELLEYLLSKGIDRALCDHNGWTALHHAACEANQETFDILLRANGNQFSLPQSTTNPLILHRAVEKGNVQVIQQLISAGASSSSDRNGVYPLDLAVSAGHVHIVELLLKHGADPNIAADEERYHALHRAVDSGHEEIVQLLLDNGANPLLRDCAGEMAIHGACTIGHLGILNRLFDDAGADINATDPGPLTPLHIAVEARKIDIAAALISKGADLKPS</sequence>
<dbReference type="PROSITE" id="PS50297">
    <property type="entry name" value="ANK_REP_REGION"/>
    <property type="match status" value="6"/>
</dbReference>
<proteinExistence type="predicted"/>
<evidence type="ECO:0000256" key="3">
    <source>
        <dbReference type="PROSITE-ProRule" id="PRU00023"/>
    </source>
</evidence>
<feature type="repeat" description="ANK" evidence="3">
    <location>
        <begin position="249"/>
        <end position="281"/>
    </location>
</feature>
<dbReference type="SUPFAM" id="SSF48403">
    <property type="entry name" value="Ankyrin repeat"/>
    <property type="match status" value="2"/>
</dbReference>
<reference evidence="5" key="1">
    <citation type="journal article" date="2015" name="PLoS Genet.">
        <title>The dynamic genome and transcriptome of the human fungal pathogen Blastomyces and close relative Emmonsia.</title>
        <authorList>
            <person name="Munoz J.F."/>
            <person name="Gauthier G.M."/>
            <person name="Desjardins C.A."/>
            <person name="Gallo J.E."/>
            <person name="Holder J."/>
            <person name="Sullivan T.D."/>
            <person name="Marty A.J."/>
            <person name="Carmen J.C."/>
            <person name="Chen Z."/>
            <person name="Ding L."/>
            <person name="Gujja S."/>
            <person name="Magrini V."/>
            <person name="Misas E."/>
            <person name="Mitreva M."/>
            <person name="Priest M."/>
            <person name="Saif S."/>
            <person name="Whiston E.A."/>
            <person name="Young S."/>
            <person name="Zeng Q."/>
            <person name="Goldman W.E."/>
            <person name="Mardis E.R."/>
            <person name="Taylor J.W."/>
            <person name="McEwen J.G."/>
            <person name="Clay O.K."/>
            <person name="Klein B.S."/>
            <person name="Cuomo C.A."/>
        </authorList>
    </citation>
    <scope>NUCLEOTIDE SEQUENCE [LARGE SCALE GENOMIC DNA]</scope>
    <source>
        <strain evidence="5">ER-3 / ATCC MYA-2586</strain>
    </source>
</reference>
<dbReference type="Gene3D" id="1.25.40.20">
    <property type="entry name" value="Ankyrin repeat-containing domain"/>
    <property type="match status" value="3"/>
</dbReference>
<dbReference type="PRINTS" id="PR01415">
    <property type="entry name" value="ANKYRIN"/>
</dbReference>
<dbReference type="Proteomes" id="UP000002039">
    <property type="component" value="Unassembled WGS sequence"/>
</dbReference>
<dbReference type="PANTHER" id="PTHR24198:SF195">
    <property type="entry name" value="DEATH DOMAIN-CONTAINING PROTEIN"/>
    <property type="match status" value="1"/>
</dbReference>
<keyword evidence="2 3" id="KW-0040">ANK repeat</keyword>
<dbReference type="PROSITE" id="PS50088">
    <property type="entry name" value="ANK_REPEAT"/>
    <property type="match status" value="8"/>
</dbReference>
<feature type="repeat" description="ANK" evidence="3">
    <location>
        <begin position="315"/>
        <end position="347"/>
    </location>
</feature>
<protein>
    <submittedName>
        <fullName evidence="4">Ankyrin repeat-containing protein</fullName>
    </submittedName>
</protein>
<dbReference type="PANTHER" id="PTHR24198">
    <property type="entry name" value="ANKYRIN REPEAT AND PROTEIN KINASE DOMAIN-CONTAINING PROTEIN"/>
    <property type="match status" value="1"/>
</dbReference>
<feature type="repeat" description="ANK" evidence="3">
    <location>
        <begin position="348"/>
        <end position="381"/>
    </location>
</feature>
<gene>
    <name evidence="4" type="ORF">BDCG_07398</name>
</gene>
<name>A0ABP2F5G4_AJEDR</name>
<evidence type="ECO:0000256" key="1">
    <source>
        <dbReference type="ARBA" id="ARBA00022737"/>
    </source>
</evidence>
<dbReference type="Pfam" id="PF12796">
    <property type="entry name" value="Ank_2"/>
    <property type="match status" value="3"/>
</dbReference>
<feature type="repeat" description="ANK" evidence="3">
    <location>
        <begin position="181"/>
        <end position="213"/>
    </location>
</feature>